<dbReference type="InterPro" id="IPR029045">
    <property type="entry name" value="ClpP/crotonase-like_dom_sf"/>
</dbReference>
<sequence length="341" mass="38044">MKRILLTLLIILLTSGQFFGQTLKLTKTEKGQVINSLIEKLNDNYIFLDVAQKAAKNIKMLEKKGSYTQIDEPKNLAKLLTEQLREVVHDKHLNLWYNSNKPATQTSPQEQEASFMRQMKRVNLGLPKIDILEGNVGYLKIEGFGPVEKVGETCSGAMMFLANTDALIIDLRDNQGGEPDLVQYLASYFFDDKPILLNSLYYRKKNKTDEYWTVPVKGSKYTDKPVFILINNTTFSAGEELAYDLKTQHKALLVGETTGGGANDGEVFELGNGFFAFIPTGKAINPITHTNWEGTGVAPDVAVPATKALTTAHQMALKAVMEKMPEQEKPFYAKALANIKE</sequence>
<dbReference type="PANTHER" id="PTHR11261:SF3">
    <property type="entry name" value="RETINOL-BINDING PROTEIN 3"/>
    <property type="match status" value="1"/>
</dbReference>
<dbReference type="SMART" id="SM00245">
    <property type="entry name" value="TSPc"/>
    <property type="match status" value="1"/>
</dbReference>
<gene>
    <name evidence="2" type="ORF">VRU48_05400</name>
</gene>
<reference evidence="2 3" key="1">
    <citation type="submission" date="2024-01" db="EMBL/GenBank/DDBJ databases">
        <title>Pedobacter sp. nov., isolated from fresh soil.</title>
        <authorList>
            <person name="Le N.T.T."/>
        </authorList>
    </citation>
    <scope>NUCLEOTIDE SEQUENCE [LARGE SCALE GENOMIC DNA]</scope>
    <source>
        <strain evidence="2 3">KR3-3</strain>
    </source>
</reference>
<feature type="domain" description="Tail specific protease" evidence="1">
    <location>
        <begin position="108"/>
        <end position="304"/>
    </location>
</feature>
<organism evidence="2 3">
    <name type="scientific">Pedobacter albus</name>
    <dbReference type="NCBI Taxonomy" id="3113905"/>
    <lineage>
        <taxon>Bacteria</taxon>
        <taxon>Pseudomonadati</taxon>
        <taxon>Bacteroidota</taxon>
        <taxon>Sphingobacteriia</taxon>
        <taxon>Sphingobacteriales</taxon>
        <taxon>Sphingobacteriaceae</taxon>
        <taxon>Pedobacter</taxon>
    </lineage>
</organism>
<dbReference type="Proteomes" id="UP001336835">
    <property type="component" value="Unassembled WGS sequence"/>
</dbReference>
<keyword evidence="3" id="KW-1185">Reference proteome</keyword>
<dbReference type="PANTHER" id="PTHR11261">
    <property type="entry name" value="INTERPHOTORECEPTOR RETINOID-BINDING PROTEIN"/>
    <property type="match status" value="1"/>
</dbReference>
<protein>
    <submittedName>
        <fullName evidence="2">S41 family peptidase</fullName>
    </submittedName>
</protein>
<evidence type="ECO:0000313" key="2">
    <source>
        <dbReference type="EMBL" id="MEE1944534.1"/>
    </source>
</evidence>
<name>A0ABU7I503_9SPHI</name>
<dbReference type="CDD" id="cd07563">
    <property type="entry name" value="Peptidase_S41_IRBP"/>
    <property type="match status" value="1"/>
</dbReference>
<proteinExistence type="predicted"/>
<dbReference type="Pfam" id="PF03572">
    <property type="entry name" value="Peptidase_S41"/>
    <property type="match status" value="1"/>
</dbReference>
<evidence type="ECO:0000259" key="1">
    <source>
        <dbReference type="SMART" id="SM00245"/>
    </source>
</evidence>
<dbReference type="RefSeq" id="WP_330106902.1">
    <property type="nucleotide sequence ID" value="NZ_JAZDQT010000001.1"/>
</dbReference>
<dbReference type="Pfam" id="PF11918">
    <property type="entry name" value="Peptidase_S41_N"/>
    <property type="match status" value="1"/>
</dbReference>
<dbReference type="EMBL" id="JAZDQT010000001">
    <property type="protein sequence ID" value="MEE1944534.1"/>
    <property type="molecule type" value="Genomic_DNA"/>
</dbReference>
<dbReference type="Gene3D" id="3.30.750.44">
    <property type="match status" value="1"/>
</dbReference>
<dbReference type="SUPFAM" id="SSF52096">
    <property type="entry name" value="ClpP/crotonase"/>
    <property type="match status" value="1"/>
</dbReference>
<accession>A0ABU7I503</accession>
<comment type="caution">
    <text evidence="2">The sequence shown here is derived from an EMBL/GenBank/DDBJ whole genome shotgun (WGS) entry which is preliminary data.</text>
</comment>
<dbReference type="Gene3D" id="3.90.226.10">
    <property type="entry name" value="2-enoyl-CoA Hydratase, Chain A, domain 1"/>
    <property type="match status" value="1"/>
</dbReference>
<dbReference type="InterPro" id="IPR005151">
    <property type="entry name" value="Tail-specific_protease"/>
</dbReference>
<evidence type="ECO:0000313" key="3">
    <source>
        <dbReference type="Proteomes" id="UP001336835"/>
    </source>
</evidence>